<evidence type="ECO:0000313" key="2">
    <source>
        <dbReference type="EMBL" id="STO61039.1"/>
    </source>
</evidence>
<dbReference type="RefSeq" id="WP_078218196.1">
    <property type="nucleotide sequence ID" value="NZ_MUXZ01000010.1"/>
</dbReference>
<dbReference type="Pfam" id="PF12728">
    <property type="entry name" value="HTH_17"/>
    <property type="match status" value="1"/>
</dbReference>
<keyword evidence="3" id="KW-1185">Reference proteome</keyword>
<protein>
    <submittedName>
        <fullName evidence="2">Predicted transcriptional regulator</fullName>
    </submittedName>
</protein>
<name>A0A1V4B1X9_9PAST</name>
<dbReference type="AlphaFoldDB" id="A0A1V4B1X9"/>
<proteinExistence type="predicted"/>
<dbReference type="EMBL" id="UGHF01000001">
    <property type="protein sequence ID" value="STO61039.1"/>
    <property type="molecule type" value="Genomic_DNA"/>
</dbReference>
<dbReference type="GO" id="GO:0003677">
    <property type="term" value="F:DNA binding"/>
    <property type="evidence" value="ECO:0007669"/>
    <property type="project" value="InterPro"/>
</dbReference>
<sequence length="64" mass="7380">MEKKDATPLFYSTKTICKMLDVSRAYIYEAVQAGNFPKPIKVGRLNRYKAADIHAYINQLQELN</sequence>
<reference evidence="2 3" key="1">
    <citation type="submission" date="2018-06" db="EMBL/GenBank/DDBJ databases">
        <authorList>
            <consortium name="Pathogen Informatics"/>
            <person name="Doyle S."/>
        </authorList>
    </citation>
    <scope>NUCLEOTIDE SEQUENCE [LARGE SCALE GENOMIC DNA]</scope>
    <source>
        <strain evidence="2 3">NCTC1659</strain>
    </source>
</reference>
<dbReference type="NCBIfam" id="TIGR01764">
    <property type="entry name" value="excise"/>
    <property type="match status" value="1"/>
</dbReference>
<organism evidence="2 3">
    <name type="scientific">Canicola haemoglobinophilus</name>
    <dbReference type="NCBI Taxonomy" id="733"/>
    <lineage>
        <taxon>Bacteria</taxon>
        <taxon>Pseudomonadati</taxon>
        <taxon>Pseudomonadota</taxon>
        <taxon>Gammaproteobacteria</taxon>
        <taxon>Pasteurellales</taxon>
        <taxon>Pasteurellaceae</taxon>
        <taxon>Canicola</taxon>
    </lineage>
</organism>
<dbReference type="STRING" id="733.B0186_04480"/>
<dbReference type="Proteomes" id="UP000254329">
    <property type="component" value="Unassembled WGS sequence"/>
</dbReference>
<feature type="domain" description="Helix-turn-helix" evidence="1">
    <location>
        <begin position="10"/>
        <end position="59"/>
    </location>
</feature>
<accession>A0A1V4B1X9</accession>
<gene>
    <name evidence="2" type="ORF">NCTC1659_02345</name>
</gene>
<dbReference type="InterPro" id="IPR010093">
    <property type="entry name" value="SinI_DNA-bd"/>
</dbReference>
<evidence type="ECO:0000259" key="1">
    <source>
        <dbReference type="Pfam" id="PF12728"/>
    </source>
</evidence>
<evidence type="ECO:0000313" key="3">
    <source>
        <dbReference type="Proteomes" id="UP000254329"/>
    </source>
</evidence>
<dbReference type="InterPro" id="IPR041657">
    <property type="entry name" value="HTH_17"/>
</dbReference>
<dbReference type="Gene3D" id="1.10.238.160">
    <property type="match status" value="1"/>
</dbReference>